<gene>
    <name evidence="7" type="primary">pgi</name>
    <name evidence="9" type="ORF">AQZ52_11935</name>
</gene>
<dbReference type="OrthoDB" id="140919at2"/>
<evidence type="ECO:0000256" key="4">
    <source>
        <dbReference type="ARBA" id="ARBA00023152"/>
    </source>
</evidence>
<dbReference type="InterPro" id="IPR023096">
    <property type="entry name" value="G6P_Isomerase_C"/>
</dbReference>
<dbReference type="Gene3D" id="3.40.50.10490">
    <property type="entry name" value="Glucose-6-phosphate isomerase like protein, domain 1"/>
    <property type="match status" value="2"/>
</dbReference>
<dbReference type="InterPro" id="IPR035476">
    <property type="entry name" value="SIS_PGI_1"/>
</dbReference>
<dbReference type="PROSITE" id="PS00174">
    <property type="entry name" value="P_GLUCOSE_ISOMERASE_2"/>
    <property type="match status" value="1"/>
</dbReference>
<evidence type="ECO:0000256" key="1">
    <source>
        <dbReference type="ARBA" id="ARBA00004926"/>
    </source>
</evidence>
<dbReference type="GO" id="GO:0006096">
    <property type="term" value="P:glycolytic process"/>
    <property type="evidence" value="ECO:0007669"/>
    <property type="project" value="UniProtKB-UniRule"/>
</dbReference>
<keyword evidence="3 7" id="KW-0312">Gluconeogenesis</keyword>
<keyword evidence="10" id="KW-1185">Reference proteome</keyword>
<dbReference type="InterPro" id="IPR018189">
    <property type="entry name" value="Phosphoglucose_isomerase_CS"/>
</dbReference>
<evidence type="ECO:0000256" key="3">
    <source>
        <dbReference type="ARBA" id="ARBA00022432"/>
    </source>
</evidence>
<dbReference type="InterPro" id="IPR046348">
    <property type="entry name" value="SIS_dom_sf"/>
</dbReference>
<dbReference type="RefSeq" id="WP_067910905.1">
    <property type="nucleotide sequence ID" value="NZ_KQ954245.1"/>
</dbReference>
<evidence type="ECO:0000256" key="2">
    <source>
        <dbReference type="ARBA" id="ARBA00006604"/>
    </source>
</evidence>
<name>A0A117UUZ1_9SPHN</name>
<keyword evidence="5 7" id="KW-0413">Isomerase</keyword>
<dbReference type="PRINTS" id="PR00662">
    <property type="entry name" value="G6PISOMERASE"/>
</dbReference>
<evidence type="ECO:0000256" key="8">
    <source>
        <dbReference type="RuleBase" id="RU000612"/>
    </source>
</evidence>
<comment type="catalytic activity">
    <reaction evidence="6 7 8">
        <text>alpha-D-glucose 6-phosphate = beta-D-fructose 6-phosphate</text>
        <dbReference type="Rhea" id="RHEA:11816"/>
        <dbReference type="ChEBI" id="CHEBI:57634"/>
        <dbReference type="ChEBI" id="CHEBI:58225"/>
        <dbReference type="EC" id="5.3.1.9"/>
    </reaction>
</comment>
<dbReference type="PROSITE" id="PS51463">
    <property type="entry name" value="P_GLUCOSE_ISOMERASE_3"/>
    <property type="match status" value="1"/>
</dbReference>
<protein>
    <recommendedName>
        <fullName evidence="7">Glucose-6-phosphate isomerase</fullName>
        <shortName evidence="7">GPI</shortName>
        <ecNumber evidence="7">5.3.1.9</ecNumber>
    </recommendedName>
    <alternativeName>
        <fullName evidence="7">Phosphoglucose isomerase</fullName>
        <shortName evidence="7">PGI</shortName>
    </alternativeName>
    <alternativeName>
        <fullName evidence="7">Phosphohexose isomerase</fullName>
        <shortName evidence="7">PHI</shortName>
    </alternativeName>
</protein>
<dbReference type="Proteomes" id="UP000058012">
    <property type="component" value="Unassembled WGS sequence"/>
</dbReference>
<dbReference type="NCBIfam" id="NF001211">
    <property type="entry name" value="PRK00179.1"/>
    <property type="match status" value="1"/>
</dbReference>
<dbReference type="AlphaFoldDB" id="A0A117UUZ1"/>
<dbReference type="STRING" id="1117702.AQZ52_11935"/>
<organism evidence="9 10">
    <name type="scientific">Novosphingobium fuchskuhlense</name>
    <dbReference type="NCBI Taxonomy" id="1117702"/>
    <lineage>
        <taxon>Bacteria</taxon>
        <taxon>Pseudomonadati</taxon>
        <taxon>Pseudomonadota</taxon>
        <taxon>Alphaproteobacteria</taxon>
        <taxon>Sphingomonadales</taxon>
        <taxon>Sphingomonadaceae</taxon>
        <taxon>Novosphingobium</taxon>
    </lineage>
</organism>
<keyword evidence="7" id="KW-0963">Cytoplasm</keyword>
<dbReference type="GO" id="GO:0097367">
    <property type="term" value="F:carbohydrate derivative binding"/>
    <property type="evidence" value="ECO:0007669"/>
    <property type="project" value="InterPro"/>
</dbReference>
<evidence type="ECO:0000256" key="7">
    <source>
        <dbReference type="HAMAP-Rule" id="MF_00473"/>
    </source>
</evidence>
<dbReference type="GO" id="GO:0006094">
    <property type="term" value="P:gluconeogenesis"/>
    <property type="evidence" value="ECO:0007669"/>
    <property type="project" value="UniProtKB-UniRule"/>
</dbReference>
<dbReference type="GO" id="GO:0005829">
    <property type="term" value="C:cytosol"/>
    <property type="evidence" value="ECO:0007669"/>
    <property type="project" value="TreeGrafter"/>
</dbReference>
<keyword evidence="4 7" id="KW-0324">Glycolysis</keyword>
<comment type="caution">
    <text evidence="9">The sequence shown here is derived from an EMBL/GenBank/DDBJ whole genome shotgun (WGS) entry which is preliminary data.</text>
</comment>
<evidence type="ECO:0000256" key="5">
    <source>
        <dbReference type="ARBA" id="ARBA00023235"/>
    </source>
</evidence>
<dbReference type="HAMAP" id="MF_00473">
    <property type="entry name" value="G6P_isomerase"/>
    <property type="match status" value="1"/>
</dbReference>
<comment type="pathway">
    <text evidence="7">Carbohydrate biosynthesis; gluconeogenesis.</text>
</comment>
<proteinExistence type="inferred from homology"/>
<dbReference type="PROSITE" id="PS00765">
    <property type="entry name" value="P_GLUCOSE_ISOMERASE_1"/>
    <property type="match status" value="1"/>
</dbReference>
<dbReference type="CDD" id="cd05015">
    <property type="entry name" value="SIS_PGI_1"/>
    <property type="match status" value="1"/>
</dbReference>
<dbReference type="Pfam" id="PF00342">
    <property type="entry name" value="PGI"/>
    <property type="match status" value="1"/>
</dbReference>
<dbReference type="UniPathway" id="UPA00138"/>
<reference evidence="9 10" key="1">
    <citation type="submission" date="2015-10" db="EMBL/GenBank/DDBJ databases">
        <title>Draft genome sequence of Novosphingobium fuchskuhlense DSM 25065 isolated from a surface water sample of the southwest basin of Lake Grosse Fuchskuhle.</title>
        <authorList>
            <person name="Ruckert C."/>
            <person name="Winkler A."/>
            <person name="Glaeser J."/>
            <person name="Grossart H.-P."/>
            <person name="Kalinowski J."/>
            <person name="Glaeser S."/>
        </authorList>
    </citation>
    <scope>NUCLEOTIDE SEQUENCE [LARGE SCALE GENOMIC DNA]</scope>
    <source>
        <strain evidence="9 10">FNE08-7</strain>
    </source>
</reference>
<feature type="active site" description="Proton donor" evidence="7">
    <location>
        <position position="337"/>
    </location>
</feature>
<dbReference type="GO" id="GO:0004347">
    <property type="term" value="F:glucose-6-phosphate isomerase activity"/>
    <property type="evidence" value="ECO:0007669"/>
    <property type="project" value="UniProtKB-UniRule"/>
</dbReference>
<dbReference type="SUPFAM" id="SSF53697">
    <property type="entry name" value="SIS domain"/>
    <property type="match status" value="1"/>
</dbReference>
<dbReference type="Gene3D" id="1.10.1390.10">
    <property type="match status" value="1"/>
</dbReference>
<dbReference type="GO" id="GO:0051156">
    <property type="term" value="P:glucose 6-phosphate metabolic process"/>
    <property type="evidence" value="ECO:0007669"/>
    <property type="project" value="TreeGrafter"/>
</dbReference>
<evidence type="ECO:0000256" key="6">
    <source>
        <dbReference type="ARBA" id="ARBA00029321"/>
    </source>
</evidence>
<dbReference type="GO" id="GO:0048029">
    <property type="term" value="F:monosaccharide binding"/>
    <property type="evidence" value="ECO:0007669"/>
    <property type="project" value="TreeGrafter"/>
</dbReference>
<evidence type="ECO:0000313" key="9">
    <source>
        <dbReference type="EMBL" id="KUR71351.1"/>
    </source>
</evidence>
<comment type="subcellular location">
    <subcellularLocation>
        <location evidence="7">Cytoplasm</location>
    </subcellularLocation>
</comment>
<dbReference type="CDD" id="cd05016">
    <property type="entry name" value="SIS_PGI_2"/>
    <property type="match status" value="1"/>
</dbReference>
<feature type="active site" evidence="7">
    <location>
        <position position="479"/>
    </location>
</feature>
<comment type="pathway">
    <text evidence="1 7 8">Carbohydrate degradation; glycolysis; D-glyceraldehyde 3-phosphate and glycerone phosphate from D-glucose: step 2/4.</text>
</comment>
<sequence>MAANDTASLWTALENLPRPTLGELFADPARLDRYATVLDLPGGPIRFDWSKTHLSAEVETMLSQIAETVDLAGGREALFAGAPINNTEGRAATHTAERGVGNPAAADEAERFHERMQFLVEAIHDGLLGEVKSLIHIGIGGSALGPALAIDALAREDAKVTVHVVSNVDAAALAAATAQCDPATTLIAVASKTFTTTETLMNAVSALDWLREGGVEDPFGRVVALTAAPDKAVAWGVDETRVLPFAETVGGRYSLWSSIGFPIALALGWDGFAAFLAGAAAIDRHFLEAAPSGNVVIRAAFADLYYTQARHCGSRAVFAYDERLRLLPSYLQQLEMESNGKRVLADGTALARPSAPVTWGGVGTDAQHAVFQLLHQGTHLIPVDFLAVSIPGHDFDPAHHRTLLANCFAQGAALMAGKAGEGDMARDYPGDRPSATILCDELGAATLGSLIAFHEHRTFVSAMMLGINPFDQFGVELGKAIAKSIEAGDARFDPSTQALLSAAGIDG</sequence>
<evidence type="ECO:0000313" key="10">
    <source>
        <dbReference type="Proteomes" id="UP000058012"/>
    </source>
</evidence>
<dbReference type="EC" id="5.3.1.9" evidence="7"/>
<feature type="active site" evidence="7">
    <location>
        <position position="368"/>
    </location>
</feature>
<dbReference type="InterPro" id="IPR035482">
    <property type="entry name" value="SIS_PGI_2"/>
</dbReference>
<dbReference type="EMBL" id="LLZS01000007">
    <property type="protein sequence ID" value="KUR71351.1"/>
    <property type="molecule type" value="Genomic_DNA"/>
</dbReference>
<accession>A0A117UUZ1</accession>
<dbReference type="UniPathway" id="UPA00109">
    <property type="reaction ID" value="UER00181"/>
</dbReference>
<dbReference type="InterPro" id="IPR001672">
    <property type="entry name" value="G6P_Isomerase"/>
</dbReference>
<dbReference type="PANTHER" id="PTHR11469:SF1">
    <property type="entry name" value="GLUCOSE-6-PHOSPHATE ISOMERASE"/>
    <property type="match status" value="1"/>
</dbReference>
<dbReference type="PANTHER" id="PTHR11469">
    <property type="entry name" value="GLUCOSE-6-PHOSPHATE ISOMERASE"/>
    <property type="match status" value="1"/>
</dbReference>
<comment type="similarity">
    <text evidence="2 7 8">Belongs to the GPI family.</text>
</comment>
<comment type="function">
    <text evidence="7">Catalyzes the reversible isomerization of glucose-6-phosphate to fructose-6-phosphate.</text>
</comment>